<evidence type="ECO:0000256" key="5">
    <source>
        <dbReference type="SAM" id="Phobius"/>
    </source>
</evidence>
<dbReference type="AlphaFoldDB" id="A0AA35NK03"/>
<keyword evidence="3 5" id="KW-1133">Transmembrane helix</keyword>
<reference evidence="6" key="1">
    <citation type="submission" date="2022-10" db="EMBL/GenBank/DDBJ databases">
        <authorList>
            <person name="Byrne P K."/>
        </authorList>
    </citation>
    <scope>NUCLEOTIDE SEQUENCE</scope>
    <source>
        <strain evidence="6">CBS7001</strain>
    </source>
</reference>
<organism evidence="6 7">
    <name type="scientific">Saccharomyces uvarum</name>
    <name type="common">Yeast</name>
    <name type="synonym">Saccharomyces bayanus var. uvarum</name>
    <dbReference type="NCBI Taxonomy" id="230603"/>
    <lineage>
        <taxon>Eukaryota</taxon>
        <taxon>Fungi</taxon>
        <taxon>Dikarya</taxon>
        <taxon>Ascomycota</taxon>
        <taxon>Saccharomycotina</taxon>
        <taxon>Saccharomycetes</taxon>
        <taxon>Saccharomycetales</taxon>
        <taxon>Saccharomycetaceae</taxon>
        <taxon>Saccharomyces</taxon>
    </lineage>
</organism>
<protein>
    <submittedName>
        <fullName evidence="6">Uncharacterized protein</fullName>
    </submittedName>
</protein>
<proteinExistence type="predicted"/>
<feature type="transmembrane region" description="Helical" evidence="5">
    <location>
        <begin position="120"/>
        <end position="138"/>
    </location>
</feature>
<dbReference type="Pfam" id="PF15701">
    <property type="entry name" value="DUF4668"/>
    <property type="match status" value="1"/>
</dbReference>
<gene>
    <name evidence="6" type="primary">SUVC12G0940</name>
    <name evidence="6" type="ORF">SUVC_12G0940</name>
</gene>
<evidence type="ECO:0000313" key="7">
    <source>
        <dbReference type="Proteomes" id="UP001162090"/>
    </source>
</evidence>
<keyword evidence="2 5" id="KW-0812">Transmembrane</keyword>
<name>A0AA35NK03_SACUV</name>
<dbReference type="Proteomes" id="UP001162090">
    <property type="component" value="Chromosome 12"/>
</dbReference>
<dbReference type="EMBL" id="OX365923">
    <property type="protein sequence ID" value="CAI4046127.1"/>
    <property type="molecule type" value="Genomic_DNA"/>
</dbReference>
<accession>A0AA35NK03</accession>
<feature type="transmembrane region" description="Helical" evidence="5">
    <location>
        <begin position="30"/>
        <end position="51"/>
    </location>
</feature>
<keyword evidence="4 5" id="KW-0472">Membrane</keyword>
<evidence type="ECO:0000256" key="4">
    <source>
        <dbReference type="ARBA" id="ARBA00023136"/>
    </source>
</evidence>
<evidence type="ECO:0000256" key="1">
    <source>
        <dbReference type="ARBA" id="ARBA00004141"/>
    </source>
</evidence>
<dbReference type="InterPro" id="IPR031427">
    <property type="entry name" value="DUF4668"/>
</dbReference>
<evidence type="ECO:0000256" key="2">
    <source>
        <dbReference type="ARBA" id="ARBA00022692"/>
    </source>
</evidence>
<feature type="transmembrane region" description="Helical" evidence="5">
    <location>
        <begin position="158"/>
        <end position="176"/>
    </location>
</feature>
<feature type="transmembrane region" description="Helical" evidence="5">
    <location>
        <begin position="63"/>
        <end position="84"/>
    </location>
</feature>
<dbReference type="GO" id="GO:0016020">
    <property type="term" value="C:membrane"/>
    <property type="evidence" value="ECO:0007669"/>
    <property type="project" value="UniProtKB-SubCell"/>
</dbReference>
<sequence>MKKTKEIEPSATINQDEIPKSKFFLIVEKLSKITLCVCYGVDLMTPSLFYLDEKYPKVIDFMIVQSALIFITLLILVVYLFLLWKNGLLKKQNKKEPKRCSKVICSHCTARRQHPKWFKLKHLLQLLGTLTFAIYSVMKIDYFFETDQTVDLYRLSQLFGWQLSAICSSILFAFYGKQLSLHNGPLQVNDDGNEKDAMLGMRVGQQV</sequence>
<evidence type="ECO:0000256" key="3">
    <source>
        <dbReference type="ARBA" id="ARBA00022989"/>
    </source>
</evidence>
<comment type="subcellular location">
    <subcellularLocation>
        <location evidence="1">Membrane</location>
        <topology evidence="1">Multi-pass membrane protein</topology>
    </subcellularLocation>
</comment>
<evidence type="ECO:0000313" key="6">
    <source>
        <dbReference type="EMBL" id="CAI4046127.1"/>
    </source>
</evidence>